<dbReference type="Proteomes" id="UP000010959">
    <property type="component" value="Unassembled WGS sequence"/>
</dbReference>
<protein>
    <submittedName>
        <fullName evidence="1">Uncharacterized protein</fullName>
    </submittedName>
</protein>
<dbReference type="EMBL" id="AMWG01000008">
    <property type="protein sequence ID" value="ELP35710.1"/>
    <property type="molecule type" value="Genomic_DNA"/>
</dbReference>
<evidence type="ECO:0000313" key="1">
    <source>
        <dbReference type="EMBL" id="ELP35710.1"/>
    </source>
</evidence>
<gene>
    <name evidence="1" type="ORF">RBSWK_00420</name>
</gene>
<organism evidence="1 2">
    <name type="scientific">Rhodopirellula baltica SWK14</name>
    <dbReference type="NCBI Taxonomy" id="993516"/>
    <lineage>
        <taxon>Bacteria</taxon>
        <taxon>Pseudomonadati</taxon>
        <taxon>Planctomycetota</taxon>
        <taxon>Planctomycetia</taxon>
        <taxon>Pirellulales</taxon>
        <taxon>Pirellulaceae</taxon>
        <taxon>Rhodopirellula</taxon>
    </lineage>
</organism>
<accession>L7CPD0</accession>
<evidence type="ECO:0000313" key="2">
    <source>
        <dbReference type="Proteomes" id="UP000010959"/>
    </source>
</evidence>
<proteinExistence type="predicted"/>
<reference evidence="1 2" key="1">
    <citation type="journal article" date="2013" name="Mar. Genomics">
        <title>Expression of sulfatases in Rhodopirellula baltica and the diversity of sulfatases in the genus Rhodopirellula.</title>
        <authorList>
            <person name="Wegner C.E."/>
            <person name="Richter-Heitmann T."/>
            <person name="Klindworth A."/>
            <person name="Klockow C."/>
            <person name="Richter M."/>
            <person name="Achstetter T."/>
            <person name="Glockner F.O."/>
            <person name="Harder J."/>
        </authorList>
    </citation>
    <scope>NUCLEOTIDE SEQUENCE [LARGE SCALE GENOMIC DNA]</scope>
    <source>
        <strain evidence="1 2">SWK14</strain>
    </source>
</reference>
<comment type="caution">
    <text evidence="1">The sequence shown here is derived from an EMBL/GenBank/DDBJ whole genome shotgun (WGS) entry which is preliminary data.</text>
</comment>
<name>L7CPD0_RHOBT</name>
<dbReference type="AlphaFoldDB" id="L7CPD0"/>
<sequence>MARRFRISVEIESPRSWWEPACRNRCSGQLETSVWLWFRSRFPVFRIVEAVIGFIWLPECESIASQLHGLLVGLQSDSLLVSDNGSQSFLVSGEG</sequence>